<dbReference type="InterPro" id="IPR002937">
    <property type="entry name" value="Amino_oxidase"/>
</dbReference>
<evidence type="ECO:0000259" key="1">
    <source>
        <dbReference type="Pfam" id="PF01593"/>
    </source>
</evidence>
<keyword evidence="3" id="KW-1185">Reference proteome</keyword>
<dbReference type="OrthoDB" id="2219495at2759"/>
<dbReference type="Gene3D" id="3.50.50.60">
    <property type="entry name" value="FAD/NAD(P)-binding domain"/>
    <property type="match status" value="1"/>
</dbReference>
<gene>
    <name evidence="2" type="ORF">PanWU01x14_262040</name>
</gene>
<evidence type="ECO:0000313" key="3">
    <source>
        <dbReference type="Proteomes" id="UP000237105"/>
    </source>
</evidence>
<dbReference type="SUPFAM" id="SSF51905">
    <property type="entry name" value="FAD/NAD(P)-binding domain"/>
    <property type="match status" value="1"/>
</dbReference>
<comment type="caution">
    <text evidence="2">The sequence shown here is derived from an EMBL/GenBank/DDBJ whole genome shotgun (WGS) entry which is preliminary data.</text>
</comment>
<name>A0A2P5B8G7_PARAD</name>
<organism evidence="2 3">
    <name type="scientific">Parasponia andersonii</name>
    <name type="common">Sponia andersonii</name>
    <dbReference type="NCBI Taxonomy" id="3476"/>
    <lineage>
        <taxon>Eukaryota</taxon>
        <taxon>Viridiplantae</taxon>
        <taxon>Streptophyta</taxon>
        <taxon>Embryophyta</taxon>
        <taxon>Tracheophyta</taxon>
        <taxon>Spermatophyta</taxon>
        <taxon>Magnoliopsida</taxon>
        <taxon>eudicotyledons</taxon>
        <taxon>Gunneridae</taxon>
        <taxon>Pentapetalae</taxon>
        <taxon>rosids</taxon>
        <taxon>fabids</taxon>
        <taxon>Rosales</taxon>
        <taxon>Cannabaceae</taxon>
        <taxon>Parasponia</taxon>
    </lineage>
</organism>
<accession>A0A2P5B8G7</accession>
<dbReference type="STRING" id="3476.A0A2P5B8G7"/>
<dbReference type="EMBL" id="JXTB01000338">
    <property type="protein sequence ID" value="PON45061.1"/>
    <property type="molecule type" value="Genomic_DNA"/>
</dbReference>
<dbReference type="InterPro" id="IPR036188">
    <property type="entry name" value="FAD/NAD-bd_sf"/>
</dbReference>
<dbReference type="GO" id="GO:0016491">
    <property type="term" value="F:oxidoreductase activity"/>
    <property type="evidence" value="ECO:0007669"/>
    <property type="project" value="InterPro"/>
</dbReference>
<protein>
    <submittedName>
        <fullName evidence="2">NAD(P)-binding domain containing protein</fullName>
    </submittedName>
</protein>
<dbReference type="Pfam" id="PF01593">
    <property type="entry name" value="Amino_oxidase"/>
    <property type="match status" value="1"/>
</dbReference>
<feature type="domain" description="Amine oxidase" evidence="1">
    <location>
        <begin position="57"/>
        <end position="494"/>
    </location>
</feature>
<dbReference type="PANTHER" id="PTHR42923">
    <property type="entry name" value="PROTOPORPHYRINOGEN OXIDASE"/>
    <property type="match status" value="1"/>
</dbReference>
<evidence type="ECO:0000313" key="2">
    <source>
        <dbReference type="EMBL" id="PON45061.1"/>
    </source>
</evidence>
<dbReference type="Proteomes" id="UP000237105">
    <property type="component" value="Unassembled WGS sequence"/>
</dbReference>
<sequence length="540" mass="60664">MSLASWRLTVTVPRTQNSSSPRYGNRVRFAAEALPDHANGGPNERKKKVVVVGSGWAGLGAANHLCNQGFDVTVLGGDNGFGGLEDVGIRAYWYPYRNIFSLVDELGIKPFTKWTKTAQYSEDGLEVEFPIFQDLPQLPTPLGTFLYTQFLQLPLADRLTSLPLLAAAIDFDNTDTAWRKYDSITARELFKQFGCSERFYKKVIGPLLQVGLFAPAEQCSAAATLGMLYYIILAHQKDFDLLWCRGTVREKIFEPWFDSLRTKGCEFAEGRKVTDFFINEETGSISAVICGREVYDADAVVLAVGISTLQDLIKNSVDCGAMFSAVLCTRQEFLKVLNLNSIDVLTVKIWLDRKVNIQYASNACSGFGGSFGWTFSHLNTIYDEHKDNPVSVLQADFYHANELLPQKDEYIVTKVKSYLSKLIKDLETAAITENEIKRFPKSLPHFFPGSYKYTIRGPTSFPNLFVAGDWIVNRHGSWAQEKSYVTGLEAANLVVDYLEEGSFAKIIPVQEDEPHIEALRSLNRRFNEIRAQLPLSDYFV</sequence>
<dbReference type="PANTHER" id="PTHR42923:SF24">
    <property type="entry name" value="OS04G0560500 PROTEIN"/>
    <property type="match status" value="1"/>
</dbReference>
<reference evidence="3" key="1">
    <citation type="submission" date="2016-06" db="EMBL/GenBank/DDBJ databases">
        <title>Parallel loss of symbiosis genes in relatives of nitrogen-fixing non-legume Parasponia.</title>
        <authorList>
            <person name="Van Velzen R."/>
            <person name="Holmer R."/>
            <person name="Bu F."/>
            <person name="Rutten L."/>
            <person name="Van Zeijl A."/>
            <person name="Liu W."/>
            <person name="Santuari L."/>
            <person name="Cao Q."/>
            <person name="Sharma T."/>
            <person name="Shen D."/>
            <person name="Roswanjaya Y."/>
            <person name="Wardhani T."/>
            <person name="Kalhor M.S."/>
            <person name="Jansen J."/>
            <person name="Van den Hoogen J."/>
            <person name="Gungor B."/>
            <person name="Hartog M."/>
            <person name="Hontelez J."/>
            <person name="Verver J."/>
            <person name="Yang W.-C."/>
            <person name="Schijlen E."/>
            <person name="Repin R."/>
            <person name="Schilthuizen M."/>
            <person name="Schranz E."/>
            <person name="Heidstra R."/>
            <person name="Miyata K."/>
            <person name="Fedorova E."/>
            <person name="Kohlen W."/>
            <person name="Bisseling T."/>
            <person name="Smit S."/>
            <person name="Geurts R."/>
        </authorList>
    </citation>
    <scope>NUCLEOTIDE SEQUENCE [LARGE SCALE GENOMIC DNA]</scope>
    <source>
        <strain evidence="3">cv. WU1-14</strain>
    </source>
</reference>
<dbReference type="InterPro" id="IPR050464">
    <property type="entry name" value="Zeta_carotene_desat/Oxidored"/>
</dbReference>
<dbReference type="AlphaFoldDB" id="A0A2P5B8G7"/>
<proteinExistence type="predicted"/>